<comment type="caution">
    <text evidence="10">The sequence shown here is derived from an EMBL/GenBank/DDBJ whole genome shotgun (WGS) entry which is preliminary data.</text>
</comment>
<keyword evidence="10" id="KW-0966">Cell projection</keyword>
<name>A0A501XES2_9SPHN</name>
<dbReference type="InterPro" id="IPR053967">
    <property type="entry name" value="LlgE_F_G-like_D1"/>
</dbReference>
<dbReference type="AlphaFoldDB" id="A0A501XES2"/>
<comment type="subunit">
    <text evidence="4 6">The basal body constitutes a major portion of the flagellar organelle and consists of five rings (E,L,P,S, and M) mounted on a central rod. The rod consists of about 26 subunits of FlgG in the distal portion, and FlgB, FlgC and FlgF are thought to build up the proximal portion of the rod with about 6 subunits each.</text>
</comment>
<dbReference type="Proteomes" id="UP000319897">
    <property type="component" value="Unassembled WGS sequence"/>
</dbReference>
<evidence type="ECO:0000256" key="5">
    <source>
        <dbReference type="ARBA" id="ARBA00040228"/>
    </source>
</evidence>
<dbReference type="Pfam" id="PF22692">
    <property type="entry name" value="LlgE_F_G_D1"/>
    <property type="match status" value="1"/>
</dbReference>
<sequence length="244" mass="25453">MDRLVYTALTGLQRAQESQSVTAHNLANAATPGFRREMAALGAGFLTPSGAALTARAQSGGESPHDLLNPGRVESTGNALDVAMDGGAWLAVADSGGGEALTRRGDLRIDPEGRLLTGDGHAVMGEDGPIAIATGFQSLRIGRDGALETRASDDAPFVEVARLKLVTPDPATLARGADGLFRAPAMETDETATVTVGAIERSNVETAAALVELVEQSRRFELQTKLITTARDMDEASASLMRVQ</sequence>
<feature type="domain" description="Flagellar basal-body/hook protein C-terminal" evidence="8">
    <location>
        <begin position="197"/>
        <end position="240"/>
    </location>
</feature>
<dbReference type="OrthoDB" id="9804559at2"/>
<dbReference type="Pfam" id="PF00460">
    <property type="entry name" value="Flg_bb_rod"/>
    <property type="match status" value="1"/>
</dbReference>
<evidence type="ECO:0000256" key="4">
    <source>
        <dbReference type="ARBA" id="ARBA00038560"/>
    </source>
</evidence>
<evidence type="ECO:0000313" key="10">
    <source>
        <dbReference type="EMBL" id="TPE59010.1"/>
    </source>
</evidence>
<evidence type="ECO:0000259" key="9">
    <source>
        <dbReference type="Pfam" id="PF22692"/>
    </source>
</evidence>
<comment type="subcellular location">
    <subcellularLocation>
        <location evidence="1 6">Bacterial flagellum basal body</location>
    </subcellularLocation>
</comment>
<feature type="domain" description="Flagellar basal body rod protein N-terminal" evidence="7">
    <location>
        <begin position="6"/>
        <end position="35"/>
    </location>
</feature>
<accession>A0A501XES2</accession>
<dbReference type="GO" id="GO:0030694">
    <property type="term" value="C:bacterial-type flagellum basal body, rod"/>
    <property type="evidence" value="ECO:0007669"/>
    <property type="project" value="UniProtKB-UniRule"/>
</dbReference>
<dbReference type="SUPFAM" id="SSF117143">
    <property type="entry name" value="Flagellar hook protein flgE"/>
    <property type="match status" value="1"/>
</dbReference>
<comment type="similarity">
    <text evidence="2 6">Belongs to the flagella basal body rod proteins family.</text>
</comment>
<keyword evidence="10" id="KW-0969">Cilium</keyword>
<keyword evidence="3 6" id="KW-0975">Bacterial flagellum</keyword>
<dbReference type="InterPro" id="IPR037925">
    <property type="entry name" value="FlgE/F/G-like"/>
</dbReference>
<dbReference type="NCBIfam" id="NF009280">
    <property type="entry name" value="PRK12640.1"/>
    <property type="match status" value="1"/>
</dbReference>
<keyword evidence="11" id="KW-1185">Reference proteome</keyword>
<evidence type="ECO:0000259" key="7">
    <source>
        <dbReference type="Pfam" id="PF00460"/>
    </source>
</evidence>
<protein>
    <recommendedName>
        <fullName evidence="5 6">Flagellar basal-body rod protein FlgF</fullName>
    </recommendedName>
</protein>
<dbReference type="NCBIfam" id="TIGR03506">
    <property type="entry name" value="FlgEFG_subfam"/>
    <property type="match status" value="1"/>
</dbReference>
<evidence type="ECO:0000313" key="11">
    <source>
        <dbReference type="Proteomes" id="UP000319897"/>
    </source>
</evidence>
<evidence type="ECO:0000256" key="6">
    <source>
        <dbReference type="RuleBase" id="RU362116"/>
    </source>
</evidence>
<dbReference type="PANTHER" id="PTHR30435:SF18">
    <property type="entry name" value="FLAGELLAR BASAL-BODY ROD PROTEIN FLGF"/>
    <property type="match status" value="1"/>
</dbReference>
<proteinExistence type="inferred from homology"/>
<evidence type="ECO:0000259" key="8">
    <source>
        <dbReference type="Pfam" id="PF06429"/>
    </source>
</evidence>
<dbReference type="InterPro" id="IPR010930">
    <property type="entry name" value="Flg_bb/hook_C_dom"/>
</dbReference>
<dbReference type="InterPro" id="IPR001444">
    <property type="entry name" value="Flag_bb_rod_N"/>
</dbReference>
<dbReference type="InterPro" id="IPR020013">
    <property type="entry name" value="Flagellar_FlgE/F/G"/>
</dbReference>
<dbReference type="GO" id="GO:0071978">
    <property type="term" value="P:bacterial-type flagellum-dependent swarming motility"/>
    <property type="evidence" value="ECO:0007669"/>
    <property type="project" value="TreeGrafter"/>
</dbReference>
<keyword evidence="10" id="KW-0282">Flagellum</keyword>
<evidence type="ECO:0000256" key="2">
    <source>
        <dbReference type="ARBA" id="ARBA00009677"/>
    </source>
</evidence>
<organism evidence="10 11">
    <name type="scientific">Sandaracinobacter neustonicus</name>
    <dbReference type="NCBI Taxonomy" id="1715348"/>
    <lineage>
        <taxon>Bacteria</taxon>
        <taxon>Pseudomonadati</taxon>
        <taxon>Pseudomonadota</taxon>
        <taxon>Alphaproteobacteria</taxon>
        <taxon>Sphingomonadales</taxon>
        <taxon>Sphingosinicellaceae</taxon>
        <taxon>Sandaracinobacter</taxon>
    </lineage>
</organism>
<dbReference type="RefSeq" id="WP_140929145.1">
    <property type="nucleotide sequence ID" value="NZ_VFSU01000032.1"/>
</dbReference>
<evidence type="ECO:0000256" key="1">
    <source>
        <dbReference type="ARBA" id="ARBA00004117"/>
    </source>
</evidence>
<reference evidence="10 11" key="1">
    <citation type="submission" date="2019-06" db="EMBL/GenBank/DDBJ databases">
        <authorList>
            <person name="Lee I."/>
            <person name="Jang G.I."/>
            <person name="Hwang C.Y."/>
        </authorList>
    </citation>
    <scope>NUCLEOTIDE SEQUENCE [LARGE SCALE GENOMIC DNA]</scope>
    <source>
        <strain evidence="10 11">PAMC 28131</strain>
    </source>
</reference>
<dbReference type="PANTHER" id="PTHR30435">
    <property type="entry name" value="FLAGELLAR PROTEIN"/>
    <property type="match status" value="1"/>
</dbReference>
<dbReference type="Pfam" id="PF06429">
    <property type="entry name" value="Flg_bbr_C"/>
    <property type="match status" value="1"/>
</dbReference>
<gene>
    <name evidence="10" type="ORF">FJQ54_14505</name>
</gene>
<evidence type="ECO:0000256" key="3">
    <source>
        <dbReference type="ARBA" id="ARBA00023143"/>
    </source>
</evidence>
<feature type="domain" description="Flagellar hook protein FlgE/F/G-like D1" evidence="9">
    <location>
        <begin position="83"/>
        <end position="147"/>
    </location>
</feature>
<dbReference type="EMBL" id="VFSU01000032">
    <property type="protein sequence ID" value="TPE59010.1"/>
    <property type="molecule type" value="Genomic_DNA"/>
</dbReference>